<organism evidence="2 3">
    <name type="scientific">Diplogelasinospora grovesii</name>
    <dbReference type="NCBI Taxonomy" id="303347"/>
    <lineage>
        <taxon>Eukaryota</taxon>
        <taxon>Fungi</taxon>
        <taxon>Dikarya</taxon>
        <taxon>Ascomycota</taxon>
        <taxon>Pezizomycotina</taxon>
        <taxon>Sordariomycetes</taxon>
        <taxon>Sordariomycetidae</taxon>
        <taxon>Sordariales</taxon>
        <taxon>Diplogelasinosporaceae</taxon>
        <taxon>Diplogelasinospora</taxon>
    </lineage>
</organism>
<evidence type="ECO:0000313" key="3">
    <source>
        <dbReference type="Proteomes" id="UP001303473"/>
    </source>
</evidence>
<accession>A0AAN6RZN9</accession>
<sequence>MTSKSVSAVARAVPEQVIHDIYKHEDVVLWPPEQDPARWDPALDELYTLLSPPSHRGNVHGTWDDRCLVYATGGTTDRLKAIIFVSFDPTIRLMGARPYSGRLIRGRPAGILHCGPRASSELHQTDPGSDPEPSYDGKGKGKDKSDTWNPTLEPNATWHAERRPPKSDTVTSPPRAESFNHAPWSSFEKAMYRDISFALHFGL</sequence>
<proteinExistence type="predicted"/>
<comment type="caution">
    <text evidence="2">The sequence shown here is derived from an EMBL/GenBank/DDBJ whole genome shotgun (WGS) entry which is preliminary data.</text>
</comment>
<reference evidence="3" key="1">
    <citation type="journal article" date="2023" name="Mol. Phylogenet. Evol.">
        <title>Genome-scale phylogeny and comparative genomics of the fungal order Sordariales.</title>
        <authorList>
            <person name="Hensen N."/>
            <person name="Bonometti L."/>
            <person name="Westerberg I."/>
            <person name="Brannstrom I.O."/>
            <person name="Guillou S."/>
            <person name="Cros-Aarteil S."/>
            <person name="Calhoun S."/>
            <person name="Haridas S."/>
            <person name="Kuo A."/>
            <person name="Mondo S."/>
            <person name="Pangilinan J."/>
            <person name="Riley R."/>
            <person name="LaButti K."/>
            <person name="Andreopoulos B."/>
            <person name="Lipzen A."/>
            <person name="Chen C."/>
            <person name="Yan M."/>
            <person name="Daum C."/>
            <person name="Ng V."/>
            <person name="Clum A."/>
            <person name="Steindorff A."/>
            <person name="Ohm R.A."/>
            <person name="Martin F."/>
            <person name="Silar P."/>
            <person name="Natvig D.O."/>
            <person name="Lalanne C."/>
            <person name="Gautier V."/>
            <person name="Ament-Velasquez S.L."/>
            <person name="Kruys A."/>
            <person name="Hutchinson M.I."/>
            <person name="Powell A.J."/>
            <person name="Barry K."/>
            <person name="Miller A.N."/>
            <person name="Grigoriev I.V."/>
            <person name="Debuchy R."/>
            <person name="Gladieux P."/>
            <person name="Hiltunen Thoren M."/>
            <person name="Johannesson H."/>
        </authorList>
    </citation>
    <scope>NUCLEOTIDE SEQUENCE [LARGE SCALE GENOMIC DNA]</scope>
    <source>
        <strain evidence="3">CBS 340.73</strain>
    </source>
</reference>
<dbReference type="AlphaFoldDB" id="A0AAN6RZN9"/>
<evidence type="ECO:0000313" key="2">
    <source>
        <dbReference type="EMBL" id="KAK3934401.1"/>
    </source>
</evidence>
<protein>
    <submittedName>
        <fullName evidence="2">Uncharacterized protein</fullName>
    </submittedName>
</protein>
<name>A0AAN6RZN9_9PEZI</name>
<dbReference type="Proteomes" id="UP001303473">
    <property type="component" value="Unassembled WGS sequence"/>
</dbReference>
<feature type="compositionally biased region" description="Basic and acidic residues" evidence="1">
    <location>
        <begin position="135"/>
        <end position="146"/>
    </location>
</feature>
<evidence type="ECO:0000256" key="1">
    <source>
        <dbReference type="SAM" id="MobiDB-lite"/>
    </source>
</evidence>
<gene>
    <name evidence="2" type="ORF">QBC46DRAFT_427552</name>
</gene>
<dbReference type="EMBL" id="MU853994">
    <property type="protein sequence ID" value="KAK3934401.1"/>
    <property type="molecule type" value="Genomic_DNA"/>
</dbReference>
<feature type="region of interest" description="Disordered" evidence="1">
    <location>
        <begin position="114"/>
        <end position="180"/>
    </location>
</feature>
<keyword evidence="3" id="KW-1185">Reference proteome</keyword>